<protein>
    <submittedName>
        <fullName evidence="1">Uncharacterized protein</fullName>
    </submittedName>
</protein>
<evidence type="ECO:0000313" key="1">
    <source>
        <dbReference type="EMBL" id="AOR80576.1"/>
    </source>
</evidence>
<accession>A0A1D8AEN8</accession>
<dbReference type="EMBL" id="CP017077">
    <property type="protein sequence ID" value="AOR80576.1"/>
    <property type="molecule type" value="Genomic_DNA"/>
</dbReference>
<evidence type="ECO:0000313" key="2">
    <source>
        <dbReference type="Proteomes" id="UP000094626"/>
    </source>
</evidence>
<gene>
    <name evidence="1" type="ORF">BES08_27430</name>
</gene>
<keyword evidence="1" id="KW-0614">Plasmid</keyword>
<reference evidence="2" key="1">
    <citation type="journal article" date="2017" name="J. Biotechnol.">
        <title>Complete genome sequence of Novosphingobium resinovorum SA1, a versatile xenobiotic-degrading bacterium capable of utilizing sulfanilic acid.</title>
        <authorList>
            <person name="Hegedus B."/>
            <person name="Kos P.B."/>
            <person name="Balint B."/>
            <person name="Maroti G."/>
            <person name="Gan H.M."/>
            <person name="Perei K."/>
            <person name="Rakhely G."/>
        </authorList>
    </citation>
    <scope>NUCLEOTIDE SEQUENCE [LARGE SCALE GENOMIC DNA]</scope>
    <source>
        <strain evidence="2">SA1</strain>
    </source>
</reference>
<dbReference type="KEGG" id="nre:BES08_27430"/>
<name>A0A1D8AEN8_9SPHN</name>
<dbReference type="AlphaFoldDB" id="A0A1D8AEN8"/>
<sequence>MTKFFALFVLFTAIRVWKNTRRYRMLSGQLLLAMKCDGAFHKVISHSDDMLKTMQHEASSSFLCVTIALHHRFLPQLQNCNS</sequence>
<keyword evidence="2" id="KW-1185">Reference proteome</keyword>
<organism evidence="1 2">
    <name type="scientific">Novosphingobium resinovorum</name>
    <dbReference type="NCBI Taxonomy" id="158500"/>
    <lineage>
        <taxon>Bacteria</taxon>
        <taxon>Pseudomonadati</taxon>
        <taxon>Pseudomonadota</taxon>
        <taxon>Alphaproteobacteria</taxon>
        <taxon>Sphingomonadales</taxon>
        <taxon>Sphingomonadaceae</taxon>
        <taxon>Novosphingobium</taxon>
    </lineage>
</organism>
<dbReference type="Proteomes" id="UP000094626">
    <property type="component" value="Plasmid pSA2"/>
</dbReference>
<geneLocation type="plasmid" evidence="1 2">
    <name>pSA2</name>
</geneLocation>
<proteinExistence type="predicted"/>